<evidence type="ECO:0000313" key="1">
    <source>
        <dbReference type="EMBL" id="VVB00202.1"/>
    </source>
</evidence>
<proteinExistence type="predicted"/>
<dbReference type="OrthoDB" id="10536975at2759"/>
<organism evidence="1 2">
    <name type="scientific">Arabis nemorensis</name>
    <dbReference type="NCBI Taxonomy" id="586526"/>
    <lineage>
        <taxon>Eukaryota</taxon>
        <taxon>Viridiplantae</taxon>
        <taxon>Streptophyta</taxon>
        <taxon>Embryophyta</taxon>
        <taxon>Tracheophyta</taxon>
        <taxon>Spermatophyta</taxon>
        <taxon>Magnoliopsida</taxon>
        <taxon>eudicotyledons</taxon>
        <taxon>Gunneridae</taxon>
        <taxon>Pentapetalae</taxon>
        <taxon>rosids</taxon>
        <taxon>malvids</taxon>
        <taxon>Brassicales</taxon>
        <taxon>Brassicaceae</taxon>
        <taxon>Arabideae</taxon>
        <taxon>Arabis</taxon>
    </lineage>
</organism>
<comment type="caution">
    <text evidence="1">The sequence shown here is derived from an EMBL/GenBank/DDBJ whole genome shotgun (WGS) entry which is preliminary data.</text>
</comment>
<dbReference type="InterPro" id="IPR013083">
    <property type="entry name" value="Znf_RING/FYVE/PHD"/>
</dbReference>
<protein>
    <recommendedName>
        <fullName evidence="3">DC1 domain-containing protein</fullName>
    </recommendedName>
</protein>
<evidence type="ECO:0008006" key="3">
    <source>
        <dbReference type="Google" id="ProtNLM"/>
    </source>
</evidence>
<keyword evidence="2" id="KW-1185">Reference proteome</keyword>
<sequence>MEPVPFYSDTQSECSKAGHKLIGQDSNPLFVCFACKVGHLKDRPKIVYCEICNSCYHEDCRYYKPEIRHPFHLSHPLTLVKGHYSRLNDIYCFRRKLQKMQLLSGSSS</sequence>
<name>A0A565BH71_9BRAS</name>
<dbReference type="Proteomes" id="UP000489600">
    <property type="component" value="Unassembled WGS sequence"/>
</dbReference>
<dbReference type="InterPro" id="IPR046349">
    <property type="entry name" value="C1-like_sf"/>
</dbReference>
<dbReference type="Gene3D" id="3.30.40.10">
    <property type="entry name" value="Zinc/RING finger domain, C3HC4 (zinc finger)"/>
    <property type="match status" value="1"/>
</dbReference>
<reference evidence="1" key="1">
    <citation type="submission" date="2019-07" db="EMBL/GenBank/DDBJ databases">
        <authorList>
            <person name="Dittberner H."/>
        </authorList>
    </citation>
    <scope>NUCLEOTIDE SEQUENCE [LARGE SCALE GENOMIC DNA]</scope>
</reference>
<evidence type="ECO:0000313" key="2">
    <source>
        <dbReference type="Proteomes" id="UP000489600"/>
    </source>
</evidence>
<accession>A0A565BH71</accession>
<gene>
    <name evidence="1" type="ORF">ANE_LOCUS10646</name>
</gene>
<dbReference type="AlphaFoldDB" id="A0A565BH71"/>
<dbReference type="SUPFAM" id="SSF57889">
    <property type="entry name" value="Cysteine-rich domain"/>
    <property type="match status" value="1"/>
</dbReference>
<dbReference type="EMBL" id="CABITT030000004">
    <property type="protein sequence ID" value="VVB00202.1"/>
    <property type="molecule type" value="Genomic_DNA"/>
</dbReference>